<dbReference type="NCBIfam" id="TIGR02799">
    <property type="entry name" value="thio_ybgC"/>
    <property type="match status" value="1"/>
</dbReference>
<dbReference type="InterPro" id="IPR029069">
    <property type="entry name" value="HotDog_dom_sf"/>
</dbReference>
<keyword evidence="4" id="KW-1185">Reference proteome</keyword>
<dbReference type="AlphaFoldDB" id="A0A511QHX1"/>
<dbReference type="Gene3D" id="3.10.129.10">
    <property type="entry name" value="Hotdog Thioesterase"/>
    <property type="match status" value="1"/>
</dbReference>
<evidence type="ECO:0000256" key="2">
    <source>
        <dbReference type="ARBA" id="ARBA00022801"/>
    </source>
</evidence>
<protein>
    <submittedName>
        <fullName evidence="3">Tol-pal system-associated acyl-CoA thioesterase</fullName>
    </submittedName>
</protein>
<dbReference type="GO" id="GO:0047617">
    <property type="term" value="F:fatty acyl-CoA hydrolase activity"/>
    <property type="evidence" value="ECO:0007669"/>
    <property type="project" value="TreeGrafter"/>
</dbReference>
<dbReference type="PANTHER" id="PTHR31793:SF37">
    <property type="entry name" value="ACYL-COA THIOESTER HYDROLASE YBGC"/>
    <property type="match status" value="1"/>
</dbReference>
<dbReference type="CDD" id="cd00586">
    <property type="entry name" value="4HBT"/>
    <property type="match status" value="1"/>
</dbReference>
<keyword evidence="2" id="KW-0378">Hydrolase</keyword>
<gene>
    <name evidence="3" type="ORF">VSA01S_30220</name>
</gene>
<dbReference type="Proteomes" id="UP000321922">
    <property type="component" value="Unassembled WGS sequence"/>
</dbReference>
<organism evidence="3 4">
    <name type="scientific">Vibrio sagamiensis NBRC 104589</name>
    <dbReference type="NCBI Taxonomy" id="1219064"/>
    <lineage>
        <taxon>Bacteria</taxon>
        <taxon>Pseudomonadati</taxon>
        <taxon>Pseudomonadota</taxon>
        <taxon>Gammaproteobacteria</taxon>
        <taxon>Vibrionales</taxon>
        <taxon>Vibrionaceae</taxon>
        <taxon>Vibrio</taxon>
    </lineage>
</organism>
<dbReference type="InterPro" id="IPR006684">
    <property type="entry name" value="YbgC/YbaW"/>
</dbReference>
<sequence>MTGSSSPFYWPITVYYEDTDTGGVVYHSNYLKFFERARTEMLREKGISQLQLLEQNVGFVVRHMDIDFKLGARLDEHLKVLCQVTDIKRASLRFYQELTNDDGDILCKATVIVACIDNKKMKPIAIPAFITSELTNSDC</sequence>
<dbReference type="FunFam" id="3.10.129.10:FF:000004">
    <property type="entry name" value="Tol-pal system-associated acyl-CoA thioesterase"/>
    <property type="match status" value="1"/>
</dbReference>
<name>A0A511QHX1_9VIBR</name>
<reference evidence="3 4" key="1">
    <citation type="submission" date="2019-07" db="EMBL/GenBank/DDBJ databases">
        <title>Whole genome shotgun sequence of Vibrio sagamiensis NBRC 104589.</title>
        <authorList>
            <person name="Hosoyama A."/>
            <person name="Uohara A."/>
            <person name="Ohji S."/>
            <person name="Ichikawa N."/>
        </authorList>
    </citation>
    <scope>NUCLEOTIDE SEQUENCE [LARGE SCALE GENOMIC DNA]</scope>
    <source>
        <strain evidence="3 4">NBRC 104589</strain>
    </source>
</reference>
<dbReference type="PANTHER" id="PTHR31793">
    <property type="entry name" value="4-HYDROXYBENZOYL-COA THIOESTERASE FAMILY MEMBER"/>
    <property type="match status" value="1"/>
</dbReference>
<dbReference type="EMBL" id="BJXJ01000035">
    <property type="protein sequence ID" value="GEM76910.1"/>
    <property type="molecule type" value="Genomic_DNA"/>
</dbReference>
<dbReference type="InterPro" id="IPR014166">
    <property type="entry name" value="Tol-Pal_acyl-CoA_thioesterase"/>
</dbReference>
<comment type="caution">
    <text evidence="3">The sequence shown here is derived from an EMBL/GenBank/DDBJ whole genome shotgun (WGS) entry which is preliminary data.</text>
</comment>
<dbReference type="NCBIfam" id="TIGR00051">
    <property type="entry name" value="YbgC/FadM family acyl-CoA thioesterase"/>
    <property type="match status" value="1"/>
</dbReference>
<dbReference type="SUPFAM" id="SSF54637">
    <property type="entry name" value="Thioesterase/thiol ester dehydrase-isomerase"/>
    <property type="match status" value="1"/>
</dbReference>
<evidence type="ECO:0000313" key="4">
    <source>
        <dbReference type="Proteomes" id="UP000321922"/>
    </source>
</evidence>
<dbReference type="RefSeq" id="WP_039982810.1">
    <property type="nucleotide sequence ID" value="NZ_BAOJ01000139.1"/>
</dbReference>
<dbReference type="PIRSF" id="PIRSF003230">
    <property type="entry name" value="YbgC"/>
    <property type="match status" value="1"/>
</dbReference>
<dbReference type="InterPro" id="IPR050563">
    <property type="entry name" value="4-hydroxybenzoyl-CoA_TE"/>
</dbReference>
<dbReference type="OrthoDB" id="9808429at2"/>
<evidence type="ECO:0000256" key="1">
    <source>
        <dbReference type="ARBA" id="ARBA00005953"/>
    </source>
</evidence>
<comment type="similarity">
    <text evidence="1">Belongs to the 4-hydroxybenzoyl-CoA thioesterase family.</text>
</comment>
<accession>A0A511QHX1</accession>
<proteinExistence type="inferred from homology"/>
<evidence type="ECO:0000313" key="3">
    <source>
        <dbReference type="EMBL" id="GEM76910.1"/>
    </source>
</evidence>
<dbReference type="Pfam" id="PF13279">
    <property type="entry name" value="4HBT_2"/>
    <property type="match status" value="1"/>
</dbReference>